<accession>A0A7W7T937</accession>
<dbReference type="SUPFAM" id="SSF52743">
    <property type="entry name" value="Subtilisin-like"/>
    <property type="match status" value="1"/>
</dbReference>
<dbReference type="InterPro" id="IPR023828">
    <property type="entry name" value="Peptidase_S8_Ser-AS"/>
</dbReference>
<dbReference type="InterPro" id="IPR023827">
    <property type="entry name" value="Peptidase_S8_Asp-AS"/>
</dbReference>
<evidence type="ECO:0000313" key="10">
    <source>
        <dbReference type="EMBL" id="MBB4968819.1"/>
    </source>
</evidence>
<dbReference type="InterPro" id="IPR022398">
    <property type="entry name" value="Peptidase_S8_His-AS"/>
</dbReference>
<dbReference type="RefSeq" id="WP_184674564.1">
    <property type="nucleotide sequence ID" value="NZ_BAABAI010000043.1"/>
</dbReference>
<dbReference type="InterPro" id="IPR036852">
    <property type="entry name" value="Peptidase_S8/S53_dom_sf"/>
</dbReference>
<dbReference type="InterPro" id="IPR034213">
    <property type="entry name" value="S8_Vpr-like"/>
</dbReference>
<dbReference type="Pfam" id="PF00082">
    <property type="entry name" value="Peptidase_S8"/>
    <property type="match status" value="1"/>
</dbReference>
<dbReference type="Proteomes" id="UP000542674">
    <property type="component" value="Unassembled WGS sequence"/>
</dbReference>
<keyword evidence="2 6" id="KW-0645">Protease</keyword>
<evidence type="ECO:0000259" key="9">
    <source>
        <dbReference type="Pfam" id="PF00082"/>
    </source>
</evidence>
<feature type="active site" description="Charge relay system" evidence="5 6">
    <location>
        <position position="569"/>
    </location>
</feature>
<feature type="signal peptide" evidence="8">
    <location>
        <begin position="1"/>
        <end position="20"/>
    </location>
</feature>
<protein>
    <submittedName>
        <fullName evidence="10">Subtilisin family serine protease</fullName>
    </submittedName>
</protein>
<sequence length="1046" mass="108424">MRLVAVLTAALLSATGLAGAQPAGAELTGSGRTATVFVELATSSAVDAFEREDDRGRAIGAARESRRLIGEITDKVLKALRDKDSRARQVARTANAVPGFVVTGDAARLRELSALSEVRSVRAIVPKTASNSGAAQLTRAVKVWQDNGKLGEGLRIGVIDTGVDYTHADFGGEGTVEAYRAVDRTAPWTPNAKVVGGHDFVGDDYDADDPDHATPVPDPNPMDCFGHGTHVAGTAAGYGVETDGSTFRGDHRMLTPEHLDRMRVGPGTAPAAEIYALKVFGCTGSTNLTAEAMDWSLDPNGDGDFSDHLDVVNLSLGTDFGGQDDPDSLFVRKLVRNGVLVVAAAGNGGDFYDAGGAPGNTPEALTVANTRDAHVLLDGLGVTDLGDQPGQYSQDYRDFPALDLTRPVVRIQEESNVDGCGPVSQDLTGKVVWLEWDEDDATRECGSKARTDNAEKAGADGVLLTSTRAIFAAAIAGNATTPVFQFTGPATQRVRPLLDAGTLEVRFQGTGRRALPTLAPSIADTITPTSARGARGPVGAKPDVAAPGDTIVSAAVGTGADGVSKGGTSMSTPHVAGIAALVRETHPDWTVEEVKAAVVNTADATVVSGDDRATGVPEAPMRVGAGRVDARQAVDTDLLAMVADDPGSVGVTFGTVPVNRSALLMKTVRVVNKSTTRRTASVAYRPSTEVPGARIEVRPSEVSVPPGGEARVRVTLRVTASELRKVADPTLRTTEDGRARQFLSEASGLVVVSSGEAAARVPVYAAPKPVSALTAAMADGTVRVNGRGFDRGGYASMVSAFELQGRSPELPPCDDEPQVACAVNGSARGGDLRYVGVTSTPGAEDPVVAFGIAMWGQWYTLGSVASPGVRIDTTGDGEPDFAVTAVKPTDPGGSVKADVWLARTTRLADRATVDERPLNGAFGDVDTNLMDSDVVVLPVGVRALGVDPAAGSARISYTARVTGAYAPPGTTDNVIDTLDVPMSFDVLRPGFAVLSYGSAVLSTVVADGAEFEVRRDDGALAADGSDSLLVLFHHNGAGRRAEVLTP</sequence>
<organism evidence="10 11">
    <name type="scientific">Saccharothrix violaceirubra</name>
    <dbReference type="NCBI Taxonomy" id="413306"/>
    <lineage>
        <taxon>Bacteria</taxon>
        <taxon>Bacillati</taxon>
        <taxon>Actinomycetota</taxon>
        <taxon>Actinomycetes</taxon>
        <taxon>Pseudonocardiales</taxon>
        <taxon>Pseudonocardiaceae</taxon>
        <taxon>Saccharothrix</taxon>
    </lineage>
</organism>
<name>A0A7W7T937_9PSEU</name>
<keyword evidence="4 6" id="KW-0720">Serine protease</keyword>
<proteinExistence type="inferred from homology"/>
<dbReference type="PROSITE" id="PS00138">
    <property type="entry name" value="SUBTILASE_SER"/>
    <property type="match status" value="1"/>
</dbReference>
<dbReference type="CDD" id="cd07474">
    <property type="entry name" value="Peptidases_S8_subtilisin_Vpr-like"/>
    <property type="match status" value="1"/>
</dbReference>
<keyword evidence="11" id="KW-1185">Reference proteome</keyword>
<keyword evidence="8" id="KW-0732">Signal</keyword>
<evidence type="ECO:0000256" key="6">
    <source>
        <dbReference type="PROSITE-ProRule" id="PRU01240"/>
    </source>
</evidence>
<evidence type="ECO:0000256" key="1">
    <source>
        <dbReference type="ARBA" id="ARBA00011073"/>
    </source>
</evidence>
<evidence type="ECO:0000256" key="2">
    <source>
        <dbReference type="ARBA" id="ARBA00022670"/>
    </source>
</evidence>
<evidence type="ECO:0000313" key="11">
    <source>
        <dbReference type="Proteomes" id="UP000542674"/>
    </source>
</evidence>
<dbReference type="InterPro" id="IPR015500">
    <property type="entry name" value="Peptidase_S8_subtilisin-rel"/>
</dbReference>
<dbReference type="PANTHER" id="PTHR43806">
    <property type="entry name" value="PEPTIDASE S8"/>
    <property type="match status" value="1"/>
</dbReference>
<reference evidence="10 11" key="1">
    <citation type="submission" date="2020-08" db="EMBL/GenBank/DDBJ databases">
        <title>Sequencing the genomes of 1000 actinobacteria strains.</title>
        <authorList>
            <person name="Klenk H.-P."/>
        </authorList>
    </citation>
    <scope>NUCLEOTIDE SEQUENCE [LARGE SCALE GENOMIC DNA]</scope>
    <source>
        <strain evidence="10 11">DSM 45084</strain>
    </source>
</reference>
<feature type="active site" description="Charge relay system" evidence="5 6">
    <location>
        <position position="160"/>
    </location>
</feature>
<evidence type="ECO:0000256" key="5">
    <source>
        <dbReference type="PIRSR" id="PIRSR615500-1"/>
    </source>
</evidence>
<dbReference type="PROSITE" id="PS00137">
    <property type="entry name" value="SUBTILASE_HIS"/>
    <property type="match status" value="1"/>
</dbReference>
<gene>
    <name evidence="10" type="ORF">F4559_006178</name>
</gene>
<dbReference type="PROSITE" id="PS51892">
    <property type="entry name" value="SUBTILASE"/>
    <property type="match status" value="1"/>
</dbReference>
<comment type="similarity">
    <text evidence="1 6 7">Belongs to the peptidase S8 family.</text>
</comment>
<dbReference type="PRINTS" id="PR00723">
    <property type="entry name" value="SUBTILISIN"/>
</dbReference>
<dbReference type="GO" id="GO:0004252">
    <property type="term" value="F:serine-type endopeptidase activity"/>
    <property type="evidence" value="ECO:0007669"/>
    <property type="project" value="UniProtKB-UniRule"/>
</dbReference>
<dbReference type="GO" id="GO:0006508">
    <property type="term" value="P:proteolysis"/>
    <property type="evidence" value="ECO:0007669"/>
    <property type="project" value="UniProtKB-KW"/>
</dbReference>
<evidence type="ECO:0000256" key="8">
    <source>
        <dbReference type="SAM" id="SignalP"/>
    </source>
</evidence>
<dbReference type="AlphaFoldDB" id="A0A7W7T937"/>
<comment type="caution">
    <text evidence="10">The sequence shown here is derived from an EMBL/GenBank/DDBJ whole genome shotgun (WGS) entry which is preliminary data.</text>
</comment>
<keyword evidence="3 6" id="KW-0378">Hydrolase</keyword>
<feature type="active site" description="Charge relay system" evidence="5 6">
    <location>
        <position position="227"/>
    </location>
</feature>
<feature type="domain" description="Peptidase S8/S53" evidence="9">
    <location>
        <begin position="151"/>
        <end position="615"/>
    </location>
</feature>
<evidence type="ECO:0000256" key="3">
    <source>
        <dbReference type="ARBA" id="ARBA00022801"/>
    </source>
</evidence>
<dbReference type="InterPro" id="IPR050131">
    <property type="entry name" value="Peptidase_S8_subtilisin-like"/>
</dbReference>
<dbReference type="PROSITE" id="PS00136">
    <property type="entry name" value="SUBTILASE_ASP"/>
    <property type="match status" value="1"/>
</dbReference>
<dbReference type="InterPro" id="IPR000209">
    <property type="entry name" value="Peptidase_S8/S53_dom"/>
</dbReference>
<evidence type="ECO:0000256" key="7">
    <source>
        <dbReference type="RuleBase" id="RU003355"/>
    </source>
</evidence>
<dbReference type="PANTHER" id="PTHR43806:SF11">
    <property type="entry name" value="CEREVISIN-RELATED"/>
    <property type="match status" value="1"/>
</dbReference>
<feature type="chain" id="PRO_5030630919" evidence="8">
    <location>
        <begin position="21"/>
        <end position="1046"/>
    </location>
</feature>
<dbReference type="Gene3D" id="3.40.50.200">
    <property type="entry name" value="Peptidase S8/S53 domain"/>
    <property type="match status" value="2"/>
</dbReference>
<dbReference type="EMBL" id="JACHJS010000001">
    <property type="protein sequence ID" value="MBB4968819.1"/>
    <property type="molecule type" value="Genomic_DNA"/>
</dbReference>
<evidence type="ECO:0000256" key="4">
    <source>
        <dbReference type="ARBA" id="ARBA00022825"/>
    </source>
</evidence>